<feature type="chain" id="PRO_5040408520" evidence="1">
    <location>
        <begin position="21"/>
        <end position="682"/>
    </location>
</feature>
<dbReference type="EMBL" id="JAGQAF010000003">
    <property type="protein sequence ID" value="MCE8536867.1"/>
    <property type="molecule type" value="Genomic_DNA"/>
</dbReference>
<gene>
    <name evidence="4" type="ORF">KBY27_05320</name>
</gene>
<dbReference type="SMART" id="SM00710">
    <property type="entry name" value="PbH1"/>
    <property type="match status" value="6"/>
</dbReference>
<dbReference type="InterPro" id="IPR038177">
    <property type="entry name" value="IAT_beta_sf"/>
</dbReference>
<protein>
    <submittedName>
        <fullName evidence="4">Right-handed parallel beta-helix repeat-containing protein</fullName>
    </submittedName>
</protein>
<name>A0A9Q3ZNB8_9RHOB</name>
<dbReference type="InterPro" id="IPR024519">
    <property type="entry name" value="IAT_beta"/>
</dbReference>
<feature type="domain" description="Right handed beta helix" evidence="3">
    <location>
        <begin position="410"/>
        <end position="580"/>
    </location>
</feature>
<dbReference type="Pfam" id="PF11924">
    <property type="entry name" value="IAT_beta"/>
    <property type="match status" value="1"/>
</dbReference>
<dbReference type="Gene3D" id="2.40.160.160">
    <property type="entry name" value="Inverse autotransporter, beta-domain"/>
    <property type="match status" value="1"/>
</dbReference>
<reference evidence="4" key="1">
    <citation type="journal article" date="2021" name="Environ. Microbiol.">
        <title>Cryptic niche differentiation of novel sediment ecotypes of Rugeria pomeroyi correlates with nitrate respiration.</title>
        <authorList>
            <person name="Lin X."/>
            <person name="McNichol J."/>
            <person name="Chu X."/>
            <person name="Qian Y."/>
            <person name="Luo H."/>
        </authorList>
    </citation>
    <scope>NUCLEOTIDE SEQUENCE</scope>
    <source>
        <strain evidence="4">SZCCDBB064</strain>
    </source>
</reference>
<dbReference type="RefSeq" id="WP_234218686.1">
    <property type="nucleotide sequence ID" value="NZ_JAGQAF010000003.1"/>
</dbReference>
<evidence type="ECO:0000259" key="2">
    <source>
        <dbReference type="Pfam" id="PF11924"/>
    </source>
</evidence>
<feature type="domain" description="Inverse autotransporter beta-domain" evidence="2">
    <location>
        <begin position="19"/>
        <end position="178"/>
    </location>
</feature>
<dbReference type="Pfam" id="PF13229">
    <property type="entry name" value="Beta_helix"/>
    <property type="match status" value="1"/>
</dbReference>
<dbReference type="InterPro" id="IPR039448">
    <property type="entry name" value="Beta_helix"/>
</dbReference>
<accession>A0A9Q3ZNB8</accession>
<dbReference type="Gene3D" id="2.160.20.10">
    <property type="entry name" value="Single-stranded right-handed beta-helix, Pectin lyase-like"/>
    <property type="match status" value="1"/>
</dbReference>
<evidence type="ECO:0000256" key="1">
    <source>
        <dbReference type="SAM" id="SignalP"/>
    </source>
</evidence>
<evidence type="ECO:0000313" key="5">
    <source>
        <dbReference type="Proteomes" id="UP000813672"/>
    </source>
</evidence>
<evidence type="ECO:0000313" key="4">
    <source>
        <dbReference type="EMBL" id="MCE8536867.1"/>
    </source>
</evidence>
<dbReference type="SUPFAM" id="SSF51126">
    <property type="entry name" value="Pectin lyase-like"/>
    <property type="match status" value="1"/>
</dbReference>
<keyword evidence="1" id="KW-0732">Signal</keyword>
<organism evidence="4 5">
    <name type="scientific">Ruegeria pomeroyi</name>
    <dbReference type="NCBI Taxonomy" id="89184"/>
    <lineage>
        <taxon>Bacteria</taxon>
        <taxon>Pseudomonadati</taxon>
        <taxon>Pseudomonadota</taxon>
        <taxon>Alphaproteobacteria</taxon>
        <taxon>Rhodobacterales</taxon>
        <taxon>Roseobacteraceae</taxon>
        <taxon>Ruegeria</taxon>
    </lineage>
</organism>
<evidence type="ECO:0000259" key="3">
    <source>
        <dbReference type="Pfam" id="PF13229"/>
    </source>
</evidence>
<dbReference type="InterPro" id="IPR012334">
    <property type="entry name" value="Pectin_lyas_fold"/>
</dbReference>
<feature type="signal peptide" evidence="1">
    <location>
        <begin position="1"/>
        <end position="20"/>
    </location>
</feature>
<comment type="caution">
    <text evidence="4">The sequence shown here is derived from an EMBL/GenBank/DDBJ whole genome shotgun (WGS) entry which is preliminary data.</text>
</comment>
<dbReference type="Proteomes" id="UP000813672">
    <property type="component" value="Unassembled WGS sequence"/>
</dbReference>
<sequence>MKPITAITSLALLMSSTAMAAEPFKARVDINWRYGQERAILMSEFWVPIAQGPDNVLYGDLRMMGDDGQNREGNLGIGYRQLAALPFTGAKGVVGVHGWIDRRFTARGSKFNQLAAGAEWLGESVDLRLNGYLPLSDEEYYTIANPNPQSPSLIGTGIVVDTDATLLEEPQHGFDGEIGIELGQFSPFLRENTDSVRLYGGGYYFDGEHTERVTGWRTRLAADISPNIQIGGRFQRDDERGSQGFLEATFRFPFGHKKSYRREGLRARLDESPERDIDIVTSDTLSDPGSRVPVLNTATGAPQEVLHVDNTAAPGGDGSAESPFNTLAAAQGAASAHTIIYVKPGDGTSAGQNQGVSLTQTGQQLLGTGTAFLYDQGRFTTANGASTSATLIAPATSAPIIGNVNAGGDGVTISADNTAVAGVTIDGSTNHGVFLRNDTGTIFRMITLRDLTAQNNGSTGVWIQADGVASEIDTVKIEEVISRDNGVWGILHYATNGGAIRNVLITGSSATGNLSHGIWVFPTTGASIENVIISDSEAISNTGNGVYLYSSFGGVLDGVTIDGATSRSNQSDGILVFTNVASEMKGVFMSATSSSNNTGNGVRILDNTALEFSLDLGGGSFESTGGNSFFDNIGLDLRVDLDGGELKAEGNWWGDPTGLQPVRVQLDSGSTIDADPFLTSAP</sequence>
<dbReference type="InterPro" id="IPR011050">
    <property type="entry name" value="Pectin_lyase_fold/virulence"/>
</dbReference>
<proteinExistence type="predicted"/>
<dbReference type="InterPro" id="IPR006626">
    <property type="entry name" value="PbH1"/>
</dbReference>
<dbReference type="AlphaFoldDB" id="A0A9Q3ZNB8"/>